<accession>A0ABS0DCH8</accession>
<feature type="compositionally biased region" description="Polar residues" evidence="1">
    <location>
        <begin position="488"/>
        <end position="500"/>
    </location>
</feature>
<feature type="domain" description="Outer membrane channel protein CpnT-like N-terminal" evidence="3">
    <location>
        <begin position="13"/>
        <end position="136"/>
    </location>
</feature>
<keyword evidence="2" id="KW-1133">Transmembrane helix</keyword>
<evidence type="ECO:0000313" key="5">
    <source>
        <dbReference type="Proteomes" id="UP000707731"/>
    </source>
</evidence>
<feature type="compositionally biased region" description="Acidic residues" evidence="1">
    <location>
        <begin position="2392"/>
        <end position="2404"/>
    </location>
</feature>
<comment type="caution">
    <text evidence="4">The sequence shown here is derived from an EMBL/GenBank/DDBJ whole genome shotgun (WGS) entry which is preliminary data.</text>
</comment>
<feature type="compositionally biased region" description="Polar residues" evidence="1">
    <location>
        <begin position="353"/>
        <end position="377"/>
    </location>
</feature>
<evidence type="ECO:0000256" key="2">
    <source>
        <dbReference type="SAM" id="Phobius"/>
    </source>
</evidence>
<dbReference type="EMBL" id="JADLQN010000002">
    <property type="protein sequence ID" value="MBF6356141.1"/>
    <property type="molecule type" value="Genomic_DNA"/>
</dbReference>
<proteinExistence type="predicted"/>
<feature type="compositionally biased region" description="Basic and acidic residues" evidence="1">
    <location>
        <begin position="401"/>
        <end position="417"/>
    </location>
</feature>
<gene>
    <name evidence="4" type="ORF">IU449_16605</name>
</gene>
<dbReference type="RefSeq" id="WP_195002968.1">
    <property type="nucleotide sequence ID" value="NZ_JADLQN010000002.1"/>
</dbReference>
<keyword evidence="2" id="KW-0472">Membrane</keyword>
<reference evidence="4 5" key="1">
    <citation type="submission" date="2020-10" db="EMBL/GenBank/DDBJ databases">
        <title>Identification of Nocardia species via Next-generation sequencing and recognition of intraspecies genetic diversity.</title>
        <authorList>
            <person name="Li P."/>
            <person name="Li P."/>
            <person name="Lu B."/>
        </authorList>
    </citation>
    <scope>NUCLEOTIDE SEQUENCE [LARGE SCALE GENOMIC DNA]</scope>
    <source>
        <strain evidence="4 5">BJ06-0143</strain>
    </source>
</reference>
<organism evidence="4 5">
    <name type="scientific">Nocardia higoensis</name>
    <dbReference type="NCBI Taxonomy" id="228599"/>
    <lineage>
        <taxon>Bacteria</taxon>
        <taxon>Bacillati</taxon>
        <taxon>Actinomycetota</taxon>
        <taxon>Actinomycetes</taxon>
        <taxon>Mycobacteriales</taxon>
        <taxon>Nocardiaceae</taxon>
        <taxon>Nocardia</taxon>
    </lineage>
</organism>
<dbReference type="Proteomes" id="UP000707731">
    <property type="component" value="Unassembled WGS sequence"/>
</dbReference>
<dbReference type="InterPro" id="IPR057746">
    <property type="entry name" value="CpnT-like_N"/>
</dbReference>
<evidence type="ECO:0000313" key="4">
    <source>
        <dbReference type="EMBL" id="MBF6356141.1"/>
    </source>
</evidence>
<sequence>MALPFPGWAEPIEWLVGADWPHGNEDLMREMGRDLDDVAQDIRALIPDLDGIISGLKEIYPEGSGGEKIVAWMQPLRDSADGDHGSLEKFAANYELLSRSADSMGDQLEAAKLNFYISFAWVLAELALAAMSGPAGWLSTTVIYGTARAAFRVIANTLFGRIAAIIARIAGGRISEALVKRVLMEGLQEALVETLQGTSQELLVQTIQKQSGNIDGYDWDAVRKNAAVSAVAGGAGGLTGGLAGLRFDTRMGGMQGALNGALVGGLGGLGGAVAAGLVTGEFDPRSLTGGIFSGAGPGAIRGLRGSGTVAVNLDRMPTAPTVDGAVPTVEPITADDPAAAGTGPGQAGDTDASAKTPQSTHPAGSTGDAGNSPTDSPQAGDPSAARSTESEPVNNAPPAADTRRDGDVQESDARESSEESGAPRDTTGTTQATDSPNSAGTTQSTGDTGPADRAGQDRPNTVDPVTDARSGSPDAKAADTVAPDSRVADSTPQATDSTPLSADSPPDTTPASASPNGQTPGALGSTAPAGLAAAAPAAPTSTASPGTSGPAAAGTQSSPSTPTAGTAAGPTPHASSPAAPSTPGSTTTPGSAATGSSTPNSSPSAQPTQQGQPESGRTSRPDGGTPLDAKPDGSRPPVSPAPSRAGVVDTATTSPFAAAPQAVSTGIAVDPAGPSTATDSMPEAALVAPVVMIAATTGAPRTSPRMPWDGRDIGQRGAASPVGEFHGDARPAGQPDLDIAQLLTAISENLLLITPETVSWNRDGGHFVLADGRRIHLTIAPTTNGAVAQFGPASHGDDYEVRVSPRARTSDVPRALAHELSEIALSLDPDIDIDPVTETPTTMTTHLGGRFAELRVLLSQIDRATFDPARAAELPLLRRDLADLSAHLGLDDTAGGRVRELLHGHDPHLAQRFDLEQDNPFAARPSIGPDADLSADTASYDAQLAEHLDGEHADSLRRMENAGLQGRIREELARRIFDPLFTGADAKAARATVPTKSLLSALDPINAALNDTTTTEAQRARAVAAAIDGFRDAMPQAFRDALGDNGFQRMYDAASDLASHPRRITAELEQNAGTVTVDGRRLSFDDFLREVDNANRGATALGVDVEYTVVVHDPVDGRSAVEILPRPRPQHRLPLPQNVFGEDDHRIEHRTRPAASATAAGAHTIDVGVGRSAFGVEMTPAADRAAGGLIIKTELASEFPVAAQRRRDRGILDPGPLTAPGTVMVFGDLLFNGGALVHGGAGTVGRIFVNNVSAHFTASQYDALAAQLVRSLAPGARIELQWDTKPESETGYVNDRGHIDGDQLFAALQRQFPDSDVPFRVEERSEFPPPGNSDYDYTIDAGGSNVLNRAKMAEFSAPRPDHRMVIVYEPAGTGVPSEHRGAASAVGDFHGHARPDDQPDLTDPQLHTEIDNNLDLIDPLHEIRTAEPGHYVLPDGTPIRVRVAPTADNAVATFERTDNGYDVLVSPRARTEDIPRAIAHEVAELMLAQQPSIDIDPLSERPTTMTAHLGGRFAELRVLLTQIERAAADPAFENRLPGLRHDLADLSDRLGLSGPERSAAADMLLTRFDSALAERLHTEIPSDPVTPDLIEQVHGIPKRNQEILWNYARRHNLVLFVRPTNPDAVRHLLRGAVPKPMAIKDKTVNDLDIALGAKDWSKGLVGRFPPGFLRMPDTTGMEQSEIDALRNRLATREQDYERYAQAMDLYAEKGRFRTTGDGVVEAFVDGRFRPITGDHDLFDIRRPSGDPLTPEELARHEKALIDLGAGVQHGPHAYWDPPDTYQRVRNFESIIASHQPDLDPQTKNEPLIVFAPDADRPGMSFADRTPAAIDRVMTPWHVRSALDSVRGDTAALRDRVDELAHRPDFDHRDYQTWIGPGARVPIAIDIDGDLVPFMAIARGPDADPALVRTGTPAHELATIRRNAQPDSTPAQIVQAVTDARTAPRNLPQARDTAHALEMARDLLSREDGGFDHDPAARAALIEELTRDTDTFDPAALRAWSGDGARVAIVVDAGHRPVVRMAIVGPDGDIGFHDIGTPAHLLSILQESENTDVPLNREHLGAIAANRYPRAYLPAARDPEHAIELARYILGLNEPHDHMAVPIDPGPKVIADLSNHPDGVTRDADGLITHIGNRPIQEVVDAIAHDRADKFSAARATPAGESGAQATARVKRWQDKGIHVNHKSHGKVSAVVADLRTGVVFEGFNGRNTDTLTMDDTHPTIEHNVDAMRRLGQLMPDGGYPRLDRRGNPEGGSVTRPYPHFDSPYGHAEVKAANEALWARAALGYDDSPAAMAELYSQTYSLVPEKDADGNPLPLTPKPYCANCHGAMGSATNHSGRYPRYPHEDDEITGAYTPSPAHTGQDPQPVGSDADAPARTTRHPVGDPALQRHPVEDPEPEEEEEEERR</sequence>
<keyword evidence="2" id="KW-0812">Transmembrane</keyword>
<feature type="compositionally biased region" description="Polar residues" evidence="1">
    <location>
        <begin position="600"/>
        <end position="618"/>
    </location>
</feature>
<dbReference type="Pfam" id="PF25547">
    <property type="entry name" value="WXG100_2"/>
    <property type="match status" value="1"/>
</dbReference>
<feature type="region of interest" description="Disordered" evidence="1">
    <location>
        <begin position="2330"/>
        <end position="2404"/>
    </location>
</feature>
<feature type="region of interest" description="Disordered" evidence="1">
    <location>
        <begin position="318"/>
        <end position="648"/>
    </location>
</feature>
<feature type="transmembrane region" description="Helical" evidence="2">
    <location>
        <begin position="113"/>
        <end position="137"/>
    </location>
</feature>
<keyword evidence="5" id="KW-1185">Reference proteome</keyword>
<feature type="transmembrane region" description="Helical" evidence="2">
    <location>
        <begin position="256"/>
        <end position="278"/>
    </location>
</feature>
<feature type="compositionally biased region" description="Polar residues" evidence="1">
    <location>
        <begin position="426"/>
        <end position="447"/>
    </location>
</feature>
<feature type="transmembrane region" description="Helical" evidence="2">
    <location>
        <begin position="149"/>
        <end position="171"/>
    </location>
</feature>
<name>A0ABS0DCH8_9NOCA</name>
<evidence type="ECO:0000256" key="1">
    <source>
        <dbReference type="SAM" id="MobiDB-lite"/>
    </source>
</evidence>
<feature type="compositionally biased region" description="Low complexity" evidence="1">
    <location>
        <begin position="334"/>
        <end position="351"/>
    </location>
</feature>
<feature type="compositionally biased region" description="Low complexity" evidence="1">
    <location>
        <begin position="501"/>
        <end position="599"/>
    </location>
</feature>
<evidence type="ECO:0000259" key="3">
    <source>
        <dbReference type="Pfam" id="PF25547"/>
    </source>
</evidence>
<protein>
    <recommendedName>
        <fullName evidence="3">Outer membrane channel protein CpnT-like N-terminal domain-containing protein</fullName>
    </recommendedName>
</protein>